<keyword evidence="2" id="KW-1003">Cell membrane</keyword>
<dbReference type="GO" id="GO:0009103">
    <property type="term" value="P:lipopolysaccharide biosynthetic process"/>
    <property type="evidence" value="ECO:0007669"/>
    <property type="project" value="UniProtKB-ARBA"/>
</dbReference>
<keyword evidence="5 8" id="KW-0812">Transmembrane</keyword>
<dbReference type="InterPro" id="IPR050297">
    <property type="entry name" value="LipidA_mod_glycosyltrf_83"/>
</dbReference>
<dbReference type="Pfam" id="PF13231">
    <property type="entry name" value="PMT_2"/>
    <property type="match status" value="1"/>
</dbReference>
<reference evidence="10 11" key="1">
    <citation type="submission" date="2021-10" db="EMBL/GenBank/DDBJ databases">
        <title>Anaerobic single-cell dispensing facilitates the cultivation of human gut bacteria.</title>
        <authorList>
            <person name="Afrizal A."/>
        </authorList>
    </citation>
    <scope>NUCLEOTIDE SEQUENCE [LARGE SCALE GENOMIC DNA]</scope>
    <source>
        <strain evidence="10 11">CLA-AA-H232</strain>
    </source>
</reference>
<gene>
    <name evidence="10" type="ORF">LKE05_11155</name>
</gene>
<evidence type="ECO:0000256" key="8">
    <source>
        <dbReference type="SAM" id="Phobius"/>
    </source>
</evidence>
<evidence type="ECO:0000313" key="10">
    <source>
        <dbReference type="EMBL" id="MCC2211344.1"/>
    </source>
</evidence>
<evidence type="ECO:0000256" key="5">
    <source>
        <dbReference type="ARBA" id="ARBA00022692"/>
    </source>
</evidence>
<feature type="transmembrane region" description="Helical" evidence="8">
    <location>
        <begin position="149"/>
        <end position="167"/>
    </location>
</feature>
<evidence type="ECO:0000256" key="2">
    <source>
        <dbReference type="ARBA" id="ARBA00022475"/>
    </source>
</evidence>
<accession>A0AAE3JA25</accession>
<dbReference type="EC" id="2.4.-.-" evidence="10"/>
<feature type="transmembrane region" description="Helical" evidence="8">
    <location>
        <begin position="43"/>
        <end position="62"/>
    </location>
</feature>
<dbReference type="EMBL" id="JAJEQM010000016">
    <property type="protein sequence ID" value="MCC2211344.1"/>
    <property type="molecule type" value="Genomic_DNA"/>
</dbReference>
<dbReference type="InterPro" id="IPR038731">
    <property type="entry name" value="RgtA/B/C-like"/>
</dbReference>
<dbReference type="AlphaFoldDB" id="A0AAE3JA25"/>
<feature type="transmembrane region" description="Helical" evidence="8">
    <location>
        <begin position="326"/>
        <end position="343"/>
    </location>
</feature>
<dbReference type="RefSeq" id="WP_308456921.1">
    <property type="nucleotide sequence ID" value="NZ_JAJEQM010000016.1"/>
</dbReference>
<evidence type="ECO:0000256" key="3">
    <source>
        <dbReference type="ARBA" id="ARBA00022676"/>
    </source>
</evidence>
<dbReference type="PANTHER" id="PTHR33908:SF11">
    <property type="entry name" value="MEMBRANE PROTEIN"/>
    <property type="match status" value="1"/>
</dbReference>
<feature type="transmembrane region" description="Helical" evidence="8">
    <location>
        <begin position="202"/>
        <end position="232"/>
    </location>
</feature>
<feature type="transmembrane region" description="Helical" evidence="8">
    <location>
        <begin position="349"/>
        <end position="368"/>
    </location>
</feature>
<feature type="domain" description="Glycosyltransferase RgtA/B/C/D-like" evidence="9">
    <location>
        <begin position="100"/>
        <end position="262"/>
    </location>
</feature>
<keyword evidence="7 8" id="KW-0472">Membrane</keyword>
<evidence type="ECO:0000259" key="9">
    <source>
        <dbReference type="Pfam" id="PF13231"/>
    </source>
</evidence>
<dbReference type="GO" id="GO:0005886">
    <property type="term" value="C:plasma membrane"/>
    <property type="evidence" value="ECO:0007669"/>
    <property type="project" value="UniProtKB-SubCell"/>
</dbReference>
<name>A0AAE3JA25_9FIRM</name>
<sequence length="530" mass="60854">MNKIEFKQFLQNTKDNIQEKLNPKKIGTKISVSLKSKKTRKNLIIYAFLTLFCIAFLLLLSASTSPLYKDLCDGDSSIFIFFGKAITLGKDAYRDYFDHKGPILFYINALGYFLTKSKVGVFILQCISLSISSIFMYKTARFFTKPIRSVICVIITILAFGATISDGNLTEEYCILYCMIAIYTALKFITKHPKAPHPHKNMVIYGICFGICAFIRVNNGLIICGIVFVTIMTDFINEHIKEIFKNILYFIVGVLIVAVPVCLFFLIKGTLSDMLFSTFVFNFLYASEGSSEKTSSAILLLLRWVAPVLMMIFISSFFAKRLGPKVASFITTISIFALIPILLGFSYTHYYTTLIPLIPIYCAVFFYITSNKINILAVILCVIMAFPLANYFVQSESNIVHYSKKLYLQSHPAKTSDVYSDIYYSAKQLSSQIPDEDKDSVYCYDISATWLLQADIMPCFKIFILQEWWSEMYPEFGRQINQMMLEKQPKWVVIHNIDIVNSKQFMNIINNNYELVDEYSYDRLYKLKTQ</sequence>
<keyword evidence="3 10" id="KW-0328">Glycosyltransferase</keyword>
<evidence type="ECO:0000256" key="4">
    <source>
        <dbReference type="ARBA" id="ARBA00022679"/>
    </source>
</evidence>
<evidence type="ECO:0000313" key="11">
    <source>
        <dbReference type="Proteomes" id="UP001198242"/>
    </source>
</evidence>
<feature type="transmembrane region" description="Helical" evidence="8">
    <location>
        <begin position="247"/>
        <end position="267"/>
    </location>
</feature>
<keyword evidence="4 10" id="KW-0808">Transferase</keyword>
<evidence type="ECO:0000256" key="6">
    <source>
        <dbReference type="ARBA" id="ARBA00022989"/>
    </source>
</evidence>
<protein>
    <submittedName>
        <fullName evidence="10">Glycosyltransferase family 39 protein</fullName>
        <ecNumber evidence="10">2.4.-.-</ecNumber>
    </submittedName>
</protein>
<comment type="subcellular location">
    <subcellularLocation>
        <location evidence="1">Cell membrane</location>
        <topology evidence="1">Multi-pass membrane protein</topology>
    </subcellularLocation>
</comment>
<keyword evidence="6 8" id="KW-1133">Transmembrane helix</keyword>
<organism evidence="10 11">
    <name type="scientific">Hominilimicola fabiformis</name>
    <dbReference type="NCBI Taxonomy" id="2885356"/>
    <lineage>
        <taxon>Bacteria</taxon>
        <taxon>Bacillati</taxon>
        <taxon>Bacillota</taxon>
        <taxon>Clostridia</taxon>
        <taxon>Eubacteriales</taxon>
        <taxon>Oscillospiraceae</taxon>
        <taxon>Hominilimicola</taxon>
    </lineage>
</organism>
<dbReference type="GO" id="GO:0016763">
    <property type="term" value="F:pentosyltransferase activity"/>
    <property type="evidence" value="ECO:0007669"/>
    <property type="project" value="TreeGrafter"/>
</dbReference>
<feature type="transmembrane region" description="Helical" evidence="8">
    <location>
        <begin position="375"/>
        <end position="393"/>
    </location>
</feature>
<comment type="caution">
    <text evidence="10">The sequence shown here is derived from an EMBL/GenBank/DDBJ whole genome shotgun (WGS) entry which is preliminary data.</text>
</comment>
<proteinExistence type="predicted"/>
<evidence type="ECO:0000256" key="1">
    <source>
        <dbReference type="ARBA" id="ARBA00004651"/>
    </source>
</evidence>
<dbReference type="PANTHER" id="PTHR33908">
    <property type="entry name" value="MANNOSYLTRANSFERASE YKCB-RELATED"/>
    <property type="match status" value="1"/>
</dbReference>
<feature type="transmembrane region" description="Helical" evidence="8">
    <location>
        <begin position="297"/>
        <end position="319"/>
    </location>
</feature>
<dbReference type="Proteomes" id="UP001198242">
    <property type="component" value="Unassembled WGS sequence"/>
</dbReference>
<evidence type="ECO:0000256" key="7">
    <source>
        <dbReference type="ARBA" id="ARBA00023136"/>
    </source>
</evidence>
<keyword evidence="11" id="KW-1185">Reference proteome</keyword>